<dbReference type="VEuPathDB" id="FungiDB:AAP_02019"/>
<dbReference type="InterPro" id="IPR046925">
    <property type="entry name" value="WD-like_fungi"/>
</dbReference>
<sequence length="271" mass="28928">MFKNLPIFALATALLATGVQCQQPSYKEHITALASGDVVAATASEGVVWLNITGFAPDKLPHIQDDMGVHTMDNLEPLKNIASLAQTAAKGGQYGDIVFLYSAFAMNAHYEYLNVSSPEMQEALLNAVVDQSTSQVDSSLADLYSSTSSTKELADAFKSLKSVKLDPRGKRWTKEVCSNAHKAAKSACQSLLSNVRFNATVKSGGPRNICKFGCCISWSANATFQIQNLTSAANYCINACGSSTVSCEVFGVELQGTIVDQCLSNRADGCK</sequence>
<feature type="chain" id="PRO_5007895288" description="WD-like domain-containing protein" evidence="1">
    <location>
        <begin position="22"/>
        <end position="271"/>
    </location>
</feature>
<gene>
    <name evidence="3" type="ORF">AAP_02019</name>
</gene>
<name>A0A168AHA0_9EURO</name>
<evidence type="ECO:0000313" key="3">
    <source>
        <dbReference type="EMBL" id="KZZ93926.1"/>
    </source>
</evidence>
<accession>A0A168AHA0</accession>
<comment type="caution">
    <text evidence="3">The sequence shown here is derived from an EMBL/GenBank/DDBJ whole genome shotgun (WGS) entry which is preliminary data.</text>
</comment>
<evidence type="ECO:0000256" key="1">
    <source>
        <dbReference type="SAM" id="SignalP"/>
    </source>
</evidence>
<dbReference type="Pfam" id="PF20493">
    <property type="entry name" value="WD-like_fungi"/>
    <property type="match status" value="1"/>
</dbReference>
<dbReference type="EMBL" id="AZGZ01000007">
    <property type="protein sequence ID" value="KZZ93926.1"/>
    <property type="molecule type" value="Genomic_DNA"/>
</dbReference>
<keyword evidence="1" id="KW-0732">Signal</keyword>
<feature type="signal peptide" evidence="1">
    <location>
        <begin position="1"/>
        <end position="21"/>
    </location>
</feature>
<keyword evidence="4" id="KW-1185">Reference proteome</keyword>
<reference evidence="3 4" key="1">
    <citation type="journal article" date="2016" name="Genome Biol. Evol.">
        <title>Divergent and convergent evolution of fungal pathogenicity.</title>
        <authorList>
            <person name="Shang Y."/>
            <person name="Xiao G."/>
            <person name="Zheng P."/>
            <person name="Cen K."/>
            <person name="Zhan S."/>
            <person name="Wang C."/>
        </authorList>
    </citation>
    <scope>NUCLEOTIDE SEQUENCE [LARGE SCALE GENOMIC DNA]</scope>
    <source>
        <strain evidence="3 4">ARSEF 7405</strain>
    </source>
</reference>
<feature type="domain" description="WD-like" evidence="2">
    <location>
        <begin position="68"/>
        <end position="270"/>
    </location>
</feature>
<organism evidence="3 4">
    <name type="scientific">Ascosphaera apis ARSEF 7405</name>
    <dbReference type="NCBI Taxonomy" id="392613"/>
    <lineage>
        <taxon>Eukaryota</taxon>
        <taxon>Fungi</taxon>
        <taxon>Dikarya</taxon>
        <taxon>Ascomycota</taxon>
        <taxon>Pezizomycotina</taxon>
        <taxon>Eurotiomycetes</taxon>
        <taxon>Eurotiomycetidae</taxon>
        <taxon>Onygenales</taxon>
        <taxon>Ascosphaeraceae</taxon>
        <taxon>Ascosphaera</taxon>
    </lineage>
</organism>
<evidence type="ECO:0000259" key="2">
    <source>
        <dbReference type="Pfam" id="PF20493"/>
    </source>
</evidence>
<evidence type="ECO:0000313" key="4">
    <source>
        <dbReference type="Proteomes" id="UP000242877"/>
    </source>
</evidence>
<dbReference type="OrthoDB" id="3705032at2759"/>
<proteinExistence type="predicted"/>
<protein>
    <recommendedName>
        <fullName evidence="2">WD-like domain-containing protein</fullName>
    </recommendedName>
</protein>
<dbReference type="AlphaFoldDB" id="A0A168AHA0"/>
<dbReference type="Proteomes" id="UP000242877">
    <property type="component" value="Unassembled WGS sequence"/>
</dbReference>